<comment type="caution">
    <text evidence="2">The sequence shown here is derived from an EMBL/GenBank/DDBJ whole genome shotgun (WGS) entry which is preliminary data.</text>
</comment>
<sequence>MSAAALGEGRSPVRGEEEEEDVRPMESAGISNIGSSLTAMTLGASSGYLPLVTLSGRVGSDTPIVGEQSGLEAVIVENNVTQIFLKKQNKDVKEYVWKKENNDAERIRCSDCSFGPFLGRGASLGP</sequence>
<name>A0A3L6SG51_PANMI</name>
<evidence type="ECO:0000313" key="2">
    <source>
        <dbReference type="EMBL" id="RLN19072.1"/>
    </source>
</evidence>
<accession>A0A3L6SG51</accession>
<dbReference type="STRING" id="4540.A0A3L6SG51"/>
<evidence type="ECO:0000256" key="1">
    <source>
        <dbReference type="SAM" id="MobiDB-lite"/>
    </source>
</evidence>
<reference evidence="3" key="1">
    <citation type="journal article" date="2019" name="Nat. Commun.">
        <title>The genome of broomcorn millet.</title>
        <authorList>
            <person name="Zou C."/>
            <person name="Miki D."/>
            <person name="Li D."/>
            <person name="Tang Q."/>
            <person name="Xiao L."/>
            <person name="Rajput S."/>
            <person name="Deng P."/>
            <person name="Jia W."/>
            <person name="Huang R."/>
            <person name="Zhang M."/>
            <person name="Sun Y."/>
            <person name="Hu J."/>
            <person name="Fu X."/>
            <person name="Schnable P.S."/>
            <person name="Li F."/>
            <person name="Zhang H."/>
            <person name="Feng B."/>
            <person name="Zhu X."/>
            <person name="Liu R."/>
            <person name="Schnable J.C."/>
            <person name="Zhu J.-K."/>
            <person name="Zhang H."/>
        </authorList>
    </citation>
    <scope>NUCLEOTIDE SEQUENCE [LARGE SCALE GENOMIC DNA]</scope>
</reference>
<evidence type="ECO:0000313" key="3">
    <source>
        <dbReference type="Proteomes" id="UP000275267"/>
    </source>
</evidence>
<dbReference type="EMBL" id="PQIB02000005">
    <property type="protein sequence ID" value="RLN19072.1"/>
    <property type="molecule type" value="Genomic_DNA"/>
</dbReference>
<proteinExistence type="predicted"/>
<gene>
    <name evidence="2" type="ORF">C2845_PM02G25580</name>
</gene>
<organism evidence="2 3">
    <name type="scientific">Panicum miliaceum</name>
    <name type="common">Proso millet</name>
    <name type="synonym">Broomcorn millet</name>
    <dbReference type="NCBI Taxonomy" id="4540"/>
    <lineage>
        <taxon>Eukaryota</taxon>
        <taxon>Viridiplantae</taxon>
        <taxon>Streptophyta</taxon>
        <taxon>Embryophyta</taxon>
        <taxon>Tracheophyta</taxon>
        <taxon>Spermatophyta</taxon>
        <taxon>Magnoliopsida</taxon>
        <taxon>Liliopsida</taxon>
        <taxon>Poales</taxon>
        <taxon>Poaceae</taxon>
        <taxon>PACMAD clade</taxon>
        <taxon>Panicoideae</taxon>
        <taxon>Panicodae</taxon>
        <taxon>Paniceae</taxon>
        <taxon>Panicinae</taxon>
        <taxon>Panicum</taxon>
        <taxon>Panicum sect. Panicum</taxon>
    </lineage>
</organism>
<protein>
    <submittedName>
        <fullName evidence="2">Uncharacterized protein</fullName>
    </submittedName>
</protein>
<dbReference type="Proteomes" id="UP000275267">
    <property type="component" value="Unassembled WGS sequence"/>
</dbReference>
<dbReference type="AlphaFoldDB" id="A0A3L6SG51"/>
<keyword evidence="3" id="KW-1185">Reference proteome</keyword>
<feature type="region of interest" description="Disordered" evidence="1">
    <location>
        <begin position="1"/>
        <end position="29"/>
    </location>
</feature>
<dbReference type="OrthoDB" id="695618at2759"/>